<keyword evidence="13" id="KW-1185">Reference proteome</keyword>
<sequence length="363" mass="41909">MKVKMLSRNPDDYLRATKRDMQRVPRNYDSKLHPMEAPREYVRAMNAAKLERVFAKPFIASLDGHHDGISCLAKHPCSLSTLLSGSCDGEVRFWDLTRRACIRAIQAHTGMTSGITVHPSGSCFISASLLGSCALDRSIVLYDVRAASPFTKVVMRMRSNSIAWNPQEAFIFTVANEDGRLYTYDVRRMSKPLNMFLGHVAAVLDVDYSPTGRELTSAAFDRTLRIFRQDQGTSREVYHTGRMQHVINVKWSLDNKYILSGSDEMNIRIWKANAAEKLGVMQPREQAALHHSDRLREKYQHFPEIKRILRHRHLPRRVYSEARQQRVMRTAQKRKEENRQEHRRQGAEPPISECRKQVISFEQ</sequence>
<evidence type="ECO:0000256" key="5">
    <source>
        <dbReference type="ARBA" id="ARBA00022737"/>
    </source>
</evidence>
<comment type="similarity">
    <text evidence="2">Belongs to the WD repeat DCAF13/WDSOF1 family.</text>
</comment>
<dbReference type="Pfam" id="PF00400">
    <property type="entry name" value="WD40"/>
    <property type="match status" value="4"/>
</dbReference>
<feature type="repeat" description="WD" evidence="9">
    <location>
        <begin position="196"/>
        <end position="237"/>
    </location>
</feature>
<evidence type="ECO:0000256" key="6">
    <source>
        <dbReference type="ARBA" id="ARBA00023242"/>
    </source>
</evidence>
<reference evidence="12" key="1">
    <citation type="submission" date="2025-08" db="UniProtKB">
        <authorList>
            <consortium name="Ensembl"/>
        </authorList>
    </citation>
    <scope>IDENTIFICATION</scope>
</reference>
<dbReference type="UniPathway" id="UPA00143"/>
<dbReference type="GO" id="GO:0032040">
    <property type="term" value="C:small-subunit processome"/>
    <property type="evidence" value="ECO:0007669"/>
    <property type="project" value="TreeGrafter"/>
</dbReference>
<feature type="repeat" description="WD" evidence="9">
    <location>
        <begin position="62"/>
        <end position="104"/>
    </location>
</feature>
<dbReference type="PANTHER" id="PTHR22851">
    <property type="entry name" value="U3 SMALL NUCLEOLAR RNA U3 SNORNA ASSOCIATED PROTEIN"/>
    <property type="match status" value="1"/>
</dbReference>
<evidence type="ECO:0000313" key="13">
    <source>
        <dbReference type="Proteomes" id="UP000694388"/>
    </source>
</evidence>
<evidence type="ECO:0000256" key="2">
    <source>
        <dbReference type="ARBA" id="ARBA00005649"/>
    </source>
</evidence>
<name>A0A8C4QB70_EPTBU</name>
<evidence type="ECO:0000256" key="10">
    <source>
        <dbReference type="SAM" id="MobiDB-lite"/>
    </source>
</evidence>
<dbReference type="InterPro" id="IPR036322">
    <property type="entry name" value="WD40_repeat_dom_sf"/>
</dbReference>
<feature type="repeat" description="WD" evidence="9">
    <location>
        <begin position="239"/>
        <end position="280"/>
    </location>
</feature>
<keyword evidence="7" id="KW-0687">Ribonucleoprotein</keyword>
<comment type="subcellular location">
    <subcellularLocation>
        <location evidence="1">Nucleus</location>
        <location evidence="1">Nucleolus</location>
    </subcellularLocation>
</comment>
<evidence type="ECO:0000259" key="11">
    <source>
        <dbReference type="Pfam" id="PF04158"/>
    </source>
</evidence>
<evidence type="ECO:0000256" key="7">
    <source>
        <dbReference type="ARBA" id="ARBA00023274"/>
    </source>
</evidence>
<dbReference type="SMART" id="SM00320">
    <property type="entry name" value="WD40"/>
    <property type="match status" value="5"/>
</dbReference>
<feature type="region of interest" description="Disordered" evidence="10">
    <location>
        <begin position="321"/>
        <end position="363"/>
    </location>
</feature>
<dbReference type="AlphaFoldDB" id="A0A8C4QB70"/>
<accession>A0A8C4QB70</accession>
<keyword evidence="4 9" id="KW-0853">WD repeat</keyword>
<dbReference type="PANTHER" id="PTHR22851:SF0">
    <property type="entry name" value="DDB1- AND CUL4-ASSOCIATED FACTOR 13"/>
    <property type="match status" value="1"/>
</dbReference>
<organism evidence="12 13">
    <name type="scientific">Eptatretus burgeri</name>
    <name type="common">Inshore hagfish</name>
    <dbReference type="NCBI Taxonomy" id="7764"/>
    <lineage>
        <taxon>Eukaryota</taxon>
        <taxon>Metazoa</taxon>
        <taxon>Chordata</taxon>
        <taxon>Craniata</taxon>
        <taxon>Vertebrata</taxon>
        <taxon>Cyclostomata</taxon>
        <taxon>Myxini</taxon>
        <taxon>Myxiniformes</taxon>
        <taxon>Myxinidae</taxon>
        <taxon>Eptatretinae</taxon>
        <taxon>Eptatretus</taxon>
    </lineage>
</organism>
<dbReference type="Pfam" id="PF04158">
    <property type="entry name" value="Sof1"/>
    <property type="match status" value="1"/>
</dbReference>
<evidence type="ECO:0000256" key="1">
    <source>
        <dbReference type="ARBA" id="ARBA00004604"/>
    </source>
</evidence>
<dbReference type="Ensembl" id="ENSEBUT00000013384.1">
    <property type="protein sequence ID" value="ENSEBUP00000012808.1"/>
    <property type="gene ID" value="ENSEBUG00000008116.1"/>
</dbReference>
<keyword evidence="6" id="KW-0539">Nucleus</keyword>
<evidence type="ECO:0000256" key="9">
    <source>
        <dbReference type="PROSITE-ProRule" id="PRU00221"/>
    </source>
</evidence>
<dbReference type="InterPro" id="IPR001680">
    <property type="entry name" value="WD40_rpt"/>
</dbReference>
<evidence type="ECO:0000256" key="3">
    <source>
        <dbReference type="ARBA" id="ARBA00021762"/>
    </source>
</evidence>
<evidence type="ECO:0000256" key="4">
    <source>
        <dbReference type="ARBA" id="ARBA00022574"/>
    </source>
</evidence>
<dbReference type="SUPFAM" id="SSF50978">
    <property type="entry name" value="WD40 repeat-like"/>
    <property type="match status" value="1"/>
</dbReference>
<dbReference type="PROSITE" id="PS00678">
    <property type="entry name" value="WD_REPEATS_1"/>
    <property type="match status" value="1"/>
</dbReference>
<keyword evidence="5" id="KW-0677">Repeat</keyword>
<proteinExistence type="inferred from homology"/>
<dbReference type="Gene3D" id="2.130.10.10">
    <property type="entry name" value="YVTN repeat-like/Quinoprotein amine dehydrogenase"/>
    <property type="match status" value="1"/>
</dbReference>
<evidence type="ECO:0000256" key="8">
    <source>
        <dbReference type="ARBA" id="ARBA00032239"/>
    </source>
</evidence>
<dbReference type="InterPro" id="IPR015943">
    <property type="entry name" value="WD40/YVTN_repeat-like_dom_sf"/>
</dbReference>
<dbReference type="InterPro" id="IPR007287">
    <property type="entry name" value="Sof1"/>
</dbReference>
<evidence type="ECO:0000313" key="12">
    <source>
        <dbReference type="Ensembl" id="ENSEBUP00000012808.1"/>
    </source>
</evidence>
<reference evidence="12" key="2">
    <citation type="submission" date="2025-09" db="UniProtKB">
        <authorList>
            <consortium name="Ensembl"/>
        </authorList>
    </citation>
    <scope>IDENTIFICATION</scope>
</reference>
<dbReference type="Proteomes" id="UP000694388">
    <property type="component" value="Unplaced"/>
</dbReference>
<dbReference type="GO" id="GO:0000462">
    <property type="term" value="P:maturation of SSU-rRNA from tricistronic rRNA transcript (SSU-rRNA, 5.8S rRNA, LSU-rRNA)"/>
    <property type="evidence" value="ECO:0007669"/>
    <property type="project" value="TreeGrafter"/>
</dbReference>
<dbReference type="InterPro" id="IPR019775">
    <property type="entry name" value="WD40_repeat_CS"/>
</dbReference>
<dbReference type="InterPro" id="IPR051733">
    <property type="entry name" value="WD_repeat_DCAF13/WDSOF1"/>
</dbReference>
<feature type="domain" description="Sof1-like protein" evidence="11">
    <location>
        <begin position="272"/>
        <end position="358"/>
    </location>
</feature>
<protein>
    <recommendedName>
        <fullName evidence="3">DDB1- and CUL4-associated factor 13</fullName>
    </recommendedName>
    <alternativeName>
        <fullName evidence="8">WD repeat and SOF domain-containing protein 1</fullName>
    </alternativeName>
</protein>
<dbReference type="PROSITE" id="PS50294">
    <property type="entry name" value="WD_REPEATS_REGION"/>
    <property type="match status" value="1"/>
</dbReference>
<dbReference type="GO" id="GO:0016567">
    <property type="term" value="P:protein ubiquitination"/>
    <property type="evidence" value="ECO:0007669"/>
    <property type="project" value="UniProtKB-UniPathway"/>
</dbReference>
<feature type="compositionally biased region" description="Basic and acidic residues" evidence="10">
    <location>
        <begin position="333"/>
        <end position="346"/>
    </location>
</feature>
<dbReference type="GeneTree" id="ENSGT00390000005711"/>
<dbReference type="PROSITE" id="PS50082">
    <property type="entry name" value="WD_REPEATS_2"/>
    <property type="match status" value="3"/>
</dbReference>